<evidence type="ECO:0000313" key="2">
    <source>
        <dbReference type="EMBL" id="ARS88373.1"/>
    </source>
</evidence>
<reference evidence="3" key="1">
    <citation type="submission" date="2017-02" db="EMBL/GenBank/DDBJ databases">
        <title>Natronthermophilus aegyptiacus gen. nov.,sp. nov., an aerobic, extremely halophilic alkalithermophilic archaeon isolated from the athalassohaline Wadi An Natrun, Egypt.</title>
        <authorList>
            <person name="Zhao B."/>
        </authorList>
    </citation>
    <scope>NUCLEOTIDE SEQUENCE [LARGE SCALE GENOMIC DNA]</scope>
    <source>
        <strain evidence="3">JW/NM-HA 15</strain>
    </source>
</reference>
<dbReference type="RefSeq" id="WP_086886753.1">
    <property type="nucleotide sequence ID" value="NZ_CP019893.1"/>
</dbReference>
<accession>A0A2Z2HP98</accession>
<evidence type="ECO:0000313" key="3">
    <source>
        <dbReference type="Proteomes" id="UP000250088"/>
    </source>
</evidence>
<dbReference type="Gene3D" id="3.40.630.30">
    <property type="match status" value="1"/>
</dbReference>
<gene>
    <name evidence="2" type="ORF">B1756_00440</name>
</gene>
<dbReference type="KEGG" id="naj:B1756_00440"/>
<dbReference type="Proteomes" id="UP000250088">
    <property type="component" value="Chromosome"/>
</dbReference>
<dbReference type="InterPro" id="IPR000182">
    <property type="entry name" value="GNAT_dom"/>
</dbReference>
<organism evidence="2 3">
    <name type="scientific">Natrarchaeobaculum aegyptiacum</name>
    <dbReference type="NCBI Taxonomy" id="745377"/>
    <lineage>
        <taxon>Archaea</taxon>
        <taxon>Methanobacteriati</taxon>
        <taxon>Methanobacteriota</taxon>
        <taxon>Stenosarchaea group</taxon>
        <taxon>Halobacteria</taxon>
        <taxon>Halobacteriales</taxon>
        <taxon>Natrialbaceae</taxon>
        <taxon>Natrarchaeobaculum</taxon>
    </lineage>
</organism>
<dbReference type="OrthoDB" id="299799at2157"/>
<keyword evidence="3" id="KW-1185">Reference proteome</keyword>
<dbReference type="InterPro" id="IPR016181">
    <property type="entry name" value="Acyl_CoA_acyltransferase"/>
</dbReference>
<dbReference type="AlphaFoldDB" id="A0A2Z2HP98"/>
<sequence>MALESRSESAEPYVVRSFEPGDREGILDLLATQWGDRPRAAWFDWKYREDPVDSPVPITLAERDGEIVAVQGYVPCRIRRGERTVLARKPVDAVVHSDHRRQGLYTRITEHAIDRYSDGDPAFFLNFPNEASLGAQQKLGWSAVGIVSTSYRIHRPDALGSSPKSGGFDRLLSVGLEVARKAADRVVGGSGSHPIERYPTAPVDVLESLYESHVPDRLHARREAAYYRWLCDAPDCEHTVYLAREDDDPVAAVVTRDHGDGTVHLFDALPIGVDHDAFDDLLAAVVADAADESVLTVTDGTLPARVRRRFGFVSSRLTLLSRFTTPTFMAVRPLEPEPPFPDLTEADRWRVSMLEVTD</sequence>
<dbReference type="PROSITE" id="PS51186">
    <property type="entry name" value="GNAT"/>
    <property type="match status" value="1"/>
</dbReference>
<protein>
    <submittedName>
        <fullName evidence="2">GNAT family N-acetyltransferase</fullName>
    </submittedName>
</protein>
<dbReference type="SUPFAM" id="SSF55729">
    <property type="entry name" value="Acyl-CoA N-acyltransferases (Nat)"/>
    <property type="match status" value="1"/>
</dbReference>
<name>A0A2Z2HP98_9EURY</name>
<dbReference type="EMBL" id="CP019893">
    <property type="protein sequence ID" value="ARS88373.1"/>
    <property type="molecule type" value="Genomic_DNA"/>
</dbReference>
<evidence type="ECO:0000259" key="1">
    <source>
        <dbReference type="PROSITE" id="PS51186"/>
    </source>
</evidence>
<dbReference type="CDD" id="cd04301">
    <property type="entry name" value="NAT_SF"/>
    <property type="match status" value="1"/>
</dbReference>
<dbReference type="GO" id="GO:0016747">
    <property type="term" value="F:acyltransferase activity, transferring groups other than amino-acyl groups"/>
    <property type="evidence" value="ECO:0007669"/>
    <property type="project" value="InterPro"/>
</dbReference>
<dbReference type="Pfam" id="PF13527">
    <property type="entry name" value="Acetyltransf_9"/>
    <property type="match status" value="1"/>
</dbReference>
<proteinExistence type="predicted"/>
<feature type="domain" description="N-acetyltransferase" evidence="1">
    <location>
        <begin position="13"/>
        <end position="177"/>
    </location>
</feature>
<dbReference type="GeneID" id="32892500"/>
<keyword evidence="2" id="KW-0808">Transferase</keyword>